<dbReference type="SUPFAM" id="SSF116842">
    <property type="entry name" value="XseB-like"/>
    <property type="match status" value="1"/>
</dbReference>
<dbReference type="Gene3D" id="1.10.287.1040">
    <property type="entry name" value="Exonuclease VII, small subunit"/>
    <property type="match status" value="1"/>
</dbReference>
<dbReference type="GO" id="GO:0006308">
    <property type="term" value="P:DNA catabolic process"/>
    <property type="evidence" value="ECO:0007669"/>
    <property type="project" value="InterPro"/>
</dbReference>
<dbReference type="GO" id="GO:0005829">
    <property type="term" value="C:cytosol"/>
    <property type="evidence" value="ECO:0007669"/>
    <property type="project" value="TreeGrafter"/>
</dbReference>
<dbReference type="PANTHER" id="PTHR34137">
    <property type="entry name" value="EXODEOXYRIBONUCLEASE 7 SMALL SUBUNIT"/>
    <property type="match status" value="1"/>
</dbReference>
<accession>A0AA35WVG2</accession>
<feature type="region of interest" description="Disordered" evidence="4">
    <location>
        <begin position="44"/>
        <end position="81"/>
    </location>
</feature>
<dbReference type="AlphaFoldDB" id="A0AA35WVG2"/>
<organism evidence="5 6">
    <name type="scientific">Geodia barretti</name>
    <name type="common">Barrett's horny sponge</name>
    <dbReference type="NCBI Taxonomy" id="519541"/>
    <lineage>
        <taxon>Eukaryota</taxon>
        <taxon>Metazoa</taxon>
        <taxon>Porifera</taxon>
        <taxon>Demospongiae</taxon>
        <taxon>Heteroscleromorpha</taxon>
        <taxon>Tetractinellida</taxon>
        <taxon>Astrophorina</taxon>
        <taxon>Geodiidae</taxon>
        <taxon>Geodia</taxon>
    </lineage>
</organism>
<proteinExistence type="predicted"/>
<dbReference type="GO" id="GO:0009318">
    <property type="term" value="C:exodeoxyribonuclease VII complex"/>
    <property type="evidence" value="ECO:0007669"/>
    <property type="project" value="InterPro"/>
</dbReference>
<dbReference type="Pfam" id="PF02609">
    <property type="entry name" value="Exonuc_VII_S"/>
    <property type="match status" value="1"/>
</dbReference>
<evidence type="ECO:0000256" key="2">
    <source>
        <dbReference type="ARBA" id="ARBA00022722"/>
    </source>
</evidence>
<protein>
    <submittedName>
        <fullName evidence="5">Exodeoxyribonuclease 7 small subunit</fullName>
    </submittedName>
</protein>
<evidence type="ECO:0000256" key="4">
    <source>
        <dbReference type="SAM" id="MobiDB-lite"/>
    </source>
</evidence>
<keyword evidence="3" id="KW-0378">Hydrolase</keyword>
<name>A0AA35WVG2_GEOBA</name>
<feature type="compositionally biased region" description="Acidic residues" evidence="4">
    <location>
        <begin position="66"/>
        <end position="81"/>
    </location>
</feature>
<dbReference type="PANTHER" id="PTHR34137:SF1">
    <property type="entry name" value="EXODEOXYRIBONUCLEASE 7 SMALL SUBUNIT"/>
    <property type="match status" value="1"/>
</dbReference>
<evidence type="ECO:0000256" key="3">
    <source>
        <dbReference type="ARBA" id="ARBA00022801"/>
    </source>
</evidence>
<dbReference type="EMBL" id="CASHTH010002317">
    <property type="protein sequence ID" value="CAI8028120.1"/>
    <property type="molecule type" value="Genomic_DNA"/>
</dbReference>
<keyword evidence="1" id="KW-0963">Cytoplasm</keyword>
<dbReference type="InterPro" id="IPR037004">
    <property type="entry name" value="Exonuc_VII_ssu_sf"/>
</dbReference>
<comment type="caution">
    <text evidence="5">The sequence shown here is derived from an EMBL/GenBank/DDBJ whole genome shotgun (WGS) entry which is preliminary data.</text>
</comment>
<dbReference type="NCBIfam" id="TIGR01280">
    <property type="entry name" value="xseB"/>
    <property type="match status" value="1"/>
</dbReference>
<gene>
    <name evidence="5" type="ORF">GBAR_LOCUS16027</name>
</gene>
<keyword evidence="6" id="KW-1185">Reference proteome</keyword>
<evidence type="ECO:0000313" key="5">
    <source>
        <dbReference type="EMBL" id="CAI8028120.1"/>
    </source>
</evidence>
<dbReference type="Proteomes" id="UP001174909">
    <property type="component" value="Unassembled WGS sequence"/>
</dbReference>
<dbReference type="GO" id="GO:0008855">
    <property type="term" value="F:exodeoxyribonuclease VII activity"/>
    <property type="evidence" value="ECO:0007669"/>
    <property type="project" value="InterPro"/>
</dbReference>
<dbReference type="InterPro" id="IPR003761">
    <property type="entry name" value="Exonuc_VII_S"/>
</dbReference>
<keyword evidence="2" id="KW-0540">Nuclease</keyword>
<reference evidence="5" key="1">
    <citation type="submission" date="2023-03" db="EMBL/GenBank/DDBJ databases">
        <authorList>
            <person name="Steffen K."/>
            <person name="Cardenas P."/>
        </authorList>
    </citation>
    <scope>NUCLEOTIDE SEQUENCE</scope>
</reference>
<sequence>MVETLEAGGLPLDQAAQMFEQGMALVRRCSQLLEETELRIAEIRENAGATPAPSAGLSWGDLEMPPLDEDWEPEEDLPNDD</sequence>
<evidence type="ECO:0000313" key="6">
    <source>
        <dbReference type="Proteomes" id="UP001174909"/>
    </source>
</evidence>
<evidence type="ECO:0000256" key="1">
    <source>
        <dbReference type="ARBA" id="ARBA00022490"/>
    </source>
</evidence>